<dbReference type="AlphaFoldDB" id="A0A845Q8J4"/>
<protein>
    <recommendedName>
        <fullName evidence="3">Carboxymuconolactone decarboxylase-like domain-containing protein</fullName>
    </recommendedName>
</protein>
<name>A0A845Q8J4_9HYPH</name>
<accession>A0A845Q8J4</accession>
<dbReference type="SUPFAM" id="SSF69118">
    <property type="entry name" value="AhpD-like"/>
    <property type="match status" value="1"/>
</dbReference>
<dbReference type="Gene3D" id="1.20.1290.10">
    <property type="entry name" value="AhpD-like"/>
    <property type="match status" value="1"/>
</dbReference>
<evidence type="ECO:0000313" key="2">
    <source>
        <dbReference type="Proteomes" id="UP000470384"/>
    </source>
</evidence>
<organism evidence="1 2">
    <name type="scientific">Pyruvatibacter mobilis</name>
    <dbReference type="NCBI Taxonomy" id="1712261"/>
    <lineage>
        <taxon>Bacteria</taxon>
        <taxon>Pseudomonadati</taxon>
        <taxon>Pseudomonadota</taxon>
        <taxon>Alphaproteobacteria</taxon>
        <taxon>Hyphomicrobiales</taxon>
        <taxon>Parvibaculaceae</taxon>
        <taxon>Pyruvatibacter</taxon>
    </lineage>
</organism>
<reference evidence="1 2" key="1">
    <citation type="journal article" date="2016" name="Int. J. Syst. Evol. Microbiol.">
        <title>Pyruvatibacter mobilis gen. nov., sp. nov., a marine bacterium from the culture broth of Picochlorum sp. 122.</title>
        <authorList>
            <person name="Wang G."/>
            <person name="Tang M."/>
            <person name="Wu H."/>
            <person name="Dai S."/>
            <person name="Li T."/>
            <person name="Chen C."/>
            <person name="He H."/>
            <person name="Fan J."/>
            <person name="Xiang W."/>
            <person name="Li X."/>
        </authorList>
    </citation>
    <scope>NUCLEOTIDE SEQUENCE [LARGE SCALE GENOMIC DNA]</scope>
    <source>
        <strain evidence="1 2">GYP-11</strain>
    </source>
</reference>
<dbReference type="GeneID" id="300653569"/>
<dbReference type="OrthoDB" id="287782at2"/>
<gene>
    <name evidence="1" type="ORF">GTQ45_02430</name>
</gene>
<dbReference type="InterPro" id="IPR029032">
    <property type="entry name" value="AhpD-like"/>
</dbReference>
<dbReference type="Proteomes" id="UP000470384">
    <property type="component" value="Unassembled WGS sequence"/>
</dbReference>
<comment type="caution">
    <text evidence="1">The sequence shown here is derived from an EMBL/GenBank/DDBJ whole genome shotgun (WGS) entry which is preliminary data.</text>
</comment>
<keyword evidence="2" id="KW-1185">Reference proteome</keyword>
<evidence type="ECO:0008006" key="3">
    <source>
        <dbReference type="Google" id="ProtNLM"/>
    </source>
</evidence>
<evidence type="ECO:0000313" key="1">
    <source>
        <dbReference type="EMBL" id="NBG94588.1"/>
    </source>
</evidence>
<proteinExistence type="predicted"/>
<dbReference type="EMBL" id="WXYQ01000001">
    <property type="protein sequence ID" value="NBG94588.1"/>
    <property type="molecule type" value="Genomic_DNA"/>
</dbReference>
<sequence length="191" mass="21257">MSKQTAPISFFLERIFRRMEKRYDYSFDYMRHMWHVSRPAFRRFSYGFMWFARGRDSVPVDAAAVAGIVSTMKADCGPCTQISVNMALEQKVPEHILRATVAGDVDALPPELALVYRFTKAVVNGDFHATEMREEILGIYGDKGLIDLSSAIAAGQVFPVLKRTLGFGETCLKVKVGDADVAAARPEIKAA</sequence>
<dbReference type="RefSeq" id="WP_160586663.1">
    <property type="nucleotide sequence ID" value="NZ_BMHN01000001.1"/>
</dbReference>